<dbReference type="PROSITE" id="PS00075">
    <property type="entry name" value="DHFR_1"/>
    <property type="match status" value="1"/>
</dbReference>
<dbReference type="OrthoDB" id="4664297at2759"/>
<evidence type="ECO:0000256" key="7">
    <source>
        <dbReference type="ARBA" id="ARBA00025067"/>
    </source>
</evidence>
<comment type="function">
    <text evidence="7">Key enzyme in folate metabolism. Catalyzes an essential reaction for de novo glycine and purine synthesis, and for DNA precursor synthesis.</text>
</comment>
<dbReference type="EMBL" id="OV121133">
    <property type="protein sequence ID" value="CAH0552106.1"/>
    <property type="molecule type" value="Genomic_DNA"/>
</dbReference>
<dbReference type="EC" id="1.5.1.3" evidence="3"/>
<dbReference type="InterPro" id="IPR017925">
    <property type="entry name" value="DHFR_CS"/>
</dbReference>
<evidence type="ECO:0000256" key="4">
    <source>
        <dbReference type="ARBA" id="ARBA00022563"/>
    </source>
</evidence>
<dbReference type="InterPro" id="IPR001796">
    <property type="entry name" value="DHFR_dom"/>
</dbReference>
<evidence type="ECO:0000256" key="8">
    <source>
        <dbReference type="ARBA" id="ARBA00048873"/>
    </source>
</evidence>
<dbReference type="CDD" id="cd00209">
    <property type="entry name" value="DHFR"/>
    <property type="match status" value="1"/>
</dbReference>
<evidence type="ECO:0000256" key="1">
    <source>
        <dbReference type="ARBA" id="ARBA00004903"/>
    </source>
</evidence>
<protein>
    <recommendedName>
        <fullName evidence="3">dihydrofolate reductase</fullName>
        <ecNumber evidence="3">1.5.1.3</ecNumber>
    </recommendedName>
</protein>
<gene>
    <name evidence="11" type="ORF">MELIAE_LOCUS4562</name>
</gene>
<evidence type="ECO:0000256" key="9">
    <source>
        <dbReference type="RuleBase" id="RU004474"/>
    </source>
</evidence>
<dbReference type="GO" id="GO:0046452">
    <property type="term" value="P:dihydrofolate metabolic process"/>
    <property type="evidence" value="ECO:0007669"/>
    <property type="project" value="TreeGrafter"/>
</dbReference>
<evidence type="ECO:0000256" key="3">
    <source>
        <dbReference type="ARBA" id="ARBA00012856"/>
    </source>
</evidence>
<keyword evidence="12" id="KW-1185">Reference proteome</keyword>
<dbReference type="AlphaFoldDB" id="A0A9P0B040"/>
<dbReference type="SUPFAM" id="SSF53597">
    <property type="entry name" value="Dihydrofolate reductase-like"/>
    <property type="match status" value="1"/>
</dbReference>
<dbReference type="Gene3D" id="3.40.430.10">
    <property type="entry name" value="Dihydrofolate Reductase, subunit A"/>
    <property type="match status" value="1"/>
</dbReference>
<dbReference type="GO" id="GO:0046654">
    <property type="term" value="P:tetrahydrofolate biosynthetic process"/>
    <property type="evidence" value="ECO:0007669"/>
    <property type="project" value="InterPro"/>
</dbReference>
<sequence>MTIKLNLIAAACENMGIGKNNNLPWRLKTEMAYFTKLTSTTEDASKKNIVIMGRRTWDSIPPKFKPLNNRINLVLSRSDLNLEGYTNTYSFKSLDDAIKELEENKFKGNYEHVWVVGGSFIYKESMESKNFYRLFLTRILKTFDCDTFFPPLGDNLELISLPDIPQETQEENGIKFEYKVYQNKNFKQF</sequence>
<dbReference type="Pfam" id="PF00186">
    <property type="entry name" value="DHFR_1"/>
    <property type="match status" value="1"/>
</dbReference>
<evidence type="ECO:0000259" key="10">
    <source>
        <dbReference type="PROSITE" id="PS51330"/>
    </source>
</evidence>
<dbReference type="Proteomes" id="UP001154078">
    <property type="component" value="Chromosome 2"/>
</dbReference>
<evidence type="ECO:0000256" key="2">
    <source>
        <dbReference type="ARBA" id="ARBA00009539"/>
    </source>
</evidence>
<dbReference type="PANTHER" id="PTHR48069">
    <property type="entry name" value="DIHYDROFOLATE REDUCTASE"/>
    <property type="match status" value="1"/>
</dbReference>
<dbReference type="FunFam" id="3.40.430.10:FF:000002">
    <property type="entry name" value="Dihydrofolate reductase"/>
    <property type="match status" value="1"/>
</dbReference>
<proteinExistence type="inferred from homology"/>
<keyword evidence="4" id="KW-0554">One-carbon metabolism</keyword>
<dbReference type="PROSITE" id="PS51330">
    <property type="entry name" value="DHFR_2"/>
    <property type="match status" value="1"/>
</dbReference>
<keyword evidence="6" id="KW-0560">Oxidoreductase</keyword>
<evidence type="ECO:0000256" key="5">
    <source>
        <dbReference type="ARBA" id="ARBA00022857"/>
    </source>
</evidence>
<feature type="domain" description="DHFR" evidence="10">
    <location>
        <begin position="4"/>
        <end position="183"/>
    </location>
</feature>
<dbReference type="GO" id="GO:0046655">
    <property type="term" value="P:folic acid metabolic process"/>
    <property type="evidence" value="ECO:0007669"/>
    <property type="project" value="TreeGrafter"/>
</dbReference>
<reference evidence="11" key="1">
    <citation type="submission" date="2021-12" db="EMBL/GenBank/DDBJ databases">
        <authorList>
            <person name="King R."/>
        </authorList>
    </citation>
    <scope>NUCLEOTIDE SEQUENCE</scope>
</reference>
<comment type="similarity">
    <text evidence="2 9">Belongs to the dihydrofolate reductase family.</text>
</comment>
<evidence type="ECO:0000256" key="6">
    <source>
        <dbReference type="ARBA" id="ARBA00023002"/>
    </source>
</evidence>
<comment type="pathway">
    <text evidence="1">Cofactor biosynthesis; tetrahydrofolate biosynthesis; 5,6,7,8-tetrahydrofolate from 7,8-dihydrofolate: step 1/1.</text>
</comment>
<dbReference type="GO" id="GO:0006730">
    <property type="term" value="P:one-carbon metabolic process"/>
    <property type="evidence" value="ECO:0007669"/>
    <property type="project" value="UniProtKB-KW"/>
</dbReference>
<dbReference type="InterPro" id="IPR024072">
    <property type="entry name" value="DHFR-like_dom_sf"/>
</dbReference>
<dbReference type="GO" id="GO:0050661">
    <property type="term" value="F:NADP binding"/>
    <property type="evidence" value="ECO:0007669"/>
    <property type="project" value="InterPro"/>
</dbReference>
<evidence type="ECO:0000313" key="12">
    <source>
        <dbReference type="Proteomes" id="UP001154078"/>
    </source>
</evidence>
<keyword evidence="5" id="KW-0521">NADP</keyword>
<comment type="catalytic activity">
    <reaction evidence="8">
        <text>(6S)-5,6,7,8-tetrahydrofolate + NADP(+) = 7,8-dihydrofolate + NADPH + H(+)</text>
        <dbReference type="Rhea" id="RHEA:15009"/>
        <dbReference type="ChEBI" id="CHEBI:15378"/>
        <dbReference type="ChEBI" id="CHEBI:57451"/>
        <dbReference type="ChEBI" id="CHEBI:57453"/>
        <dbReference type="ChEBI" id="CHEBI:57783"/>
        <dbReference type="ChEBI" id="CHEBI:58349"/>
        <dbReference type="EC" id="1.5.1.3"/>
    </reaction>
</comment>
<dbReference type="PRINTS" id="PR00070">
    <property type="entry name" value="DHFR"/>
</dbReference>
<accession>A0A9P0B040</accession>
<organism evidence="11 12">
    <name type="scientific">Brassicogethes aeneus</name>
    <name type="common">Rape pollen beetle</name>
    <name type="synonym">Meligethes aeneus</name>
    <dbReference type="NCBI Taxonomy" id="1431903"/>
    <lineage>
        <taxon>Eukaryota</taxon>
        <taxon>Metazoa</taxon>
        <taxon>Ecdysozoa</taxon>
        <taxon>Arthropoda</taxon>
        <taxon>Hexapoda</taxon>
        <taxon>Insecta</taxon>
        <taxon>Pterygota</taxon>
        <taxon>Neoptera</taxon>
        <taxon>Endopterygota</taxon>
        <taxon>Coleoptera</taxon>
        <taxon>Polyphaga</taxon>
        <taxon>Cucujiformia</taxon>
        <taxon>Nitidulidae</taxon>
        <taxon>Meligethinae</taxon>
        <taxon>Brassicogethes</taxon>
    </lineage>
</organism>
<evidence type="ECO:0000313" key="11">
    <source>
        <dbReference type="EMBL" id="CAH0552106.1"/>
    </source>
</evidence>
<dbReference type="InterPro" id="IPR012259">
    <property type="entry name" value="DHFR"/>
</dbReference>
<dbReference type="GO" id="GO:0004146">
    <property type="term" value="F:dihydrofolate reductase activity"/>
    <property type="evidence" value="ECO:0007669"/>
    <property type="project" value="UniProtKB-EC"/>
</dbReference>
<dbReference type="PANTHER" id="PTHR48069:SF3">
    <property type="entry name" value="DIHYDROFOLATE REDUCTASE"/>
    <property type="match status" value="1"/>
</dbReference>
<dbReference type="GO" id="GO:0005739">
    <property type="term" value="C:mitochondrion"/>
    <property type="evidence" value="ECO:0007669"/>
    <property type="project" value="TreeGrafter"/>
</dbReference>
<name>A0A9P0B040_BRAAE</name>